<organism evidence="2 3">
    <name type="scientific">Cercospora zeae-maydis SCOH1-5</name>
    <dbReference type="NCBI Taxonomy" id="717836"/>
    <lineage>
        <taxon>Eukaryota</taxon>
        <taxon>Fungi</taxon>
        <taxon>Dikarya</taxon>
        <taxon>Ascomycota</taxon>
        <taxon>Pezizomycotina</taxon>
        <taxon>Dothideomycetes</taxon>
        <taxon>Dothideomycetidae</taxon>
        <taxon>Mycosphaerellales</taxon>
        <taxon>Mycosphaerellaceae</taxon>
        <taxon>Cercospora</taxon>
    </lineage>
</organism>
<accession>A0A6A6F2G7</accession>
<gene>
    <name evidence="2" type="ORF">CERZMDRAFT_88165</name>
</gene>
<protein>
    <submittedName>
        <fullName evidence="2">Uncharacterized protein</fullName>
    </submittedName>
</protein>
<reference evidence="2" key="1">
    <citation type="journal article" date="2020" name="Stud. Mycol.">
        <title>101 Dothideomycetes genomes: a test case for predicting lifestyles and emergence of pathogens.</title>
        <authorList>
            <person name="Haridas S."/>
            <person name="Albert R."/>
            <person name="Binder M."/>
            <person name="Bloem J."/>
            <person name="Labutti K."/>
            <person name="Salamov A."/>
            <person name="Andreopoulos B."/>
            <person name="Baker S."/>
            <person name="Barry K."/>
            <person name="Bills G."/>
            <person name="Bluhm B."/>
            <person name="Cannon C."/>
            <person name="Castanera R."/>
            <person name="Culley D."/>
            <person name="Daum C."/>
            <person name="Ezra D."/>
            <person name="Gonzalez J."/>
            <person name="Henrissat B."/>
            <person name="Kuo A."/>
            <person name="Liang C."/>
            <person name="Lipzen A."/>
            <person name="Lutzoni F."/>
            <person name="Magnuson J."/>
            <person name="Mondo S."/>
            <person name="Nolan M."/>
            <person name="Ohm R."/>
            <person name="Pangilinan J."/>
            <person name="Park H.-J."/>
            <person name="Ramirez L."/>
            <person name="Alfaro M."/>
            <person name="Sun H."/>
            <person name="Tritt A."/>
            <person name="Yoshinaga Y."/>
            <person name="Zwiers L.-H."/>
            <person name="Turgeon B."/>
            <person name="Goodwin S."/>
            <person name="Spatafora J."/>
            <person name="Crous P."/>
            <person name="Grigoriev I."/>
        </authorList>
    </citation>
    <scope>NUCLEOTIDE SEQUENCE</scope>
    <source>
        <strain evidence="2">SCOH1-5</strain>
    </source>
</reference>
<evidence type="ECO:0000313" key="3">
    <source>
        <dbReference type="Proteomes" id="UP000799539"/>
    </source>
</evidence>
<sequence length="445" mass="48890">MVDSGGLSSRADALEREQRQVHFCEGHWPLSLARRRAGQHNAERRVADGGSVAWRGSSQHARWVWRAGRAGRVETGRRTRRRRYCTVLYLRQVLGRDVAGTLRARRERVGALSGSTGEWRRREGRWVVRRSGSAVHRGFVWLERVPPAWCGGGHHHQCRAKVRRYCSAQARSSLAVSALQRGSSRVVEQSKGYSKKGSRSRLLVHIHAAAGEGAGVWLTIGLVATGAHHALAGSPHAGAGAGAGEDGSAPRGAWRGVAWRAARSAAPHGMAEGGGHTGGRQKHVASHRESRRLARWPDNVSRAVRRRCLPACLLACLPACLSACLPATEPSPRPRDGKVRELARWLGEGTALKTLQLQLLVRRWRWRCCCCWRLAGGRAAGAYCCCCCWRCCCCCVPPLIVAGAEALGWHSTRGARREIRTGPILPLDERGEYWAEGSMSRRLSR</sequence>
<dbReference type="EMBL" id="ML992699">
    <property type="protein sequence ID" value="KAF2207916.1"/>
    <property type="molecule type" value="Genomic_DNA"/>
</dbReference>
<feature type="region of interest" description="Disordered" evidence="1">
    <location>
        <begin position="265"/>
        <end position="291"/>
    </location>
</feature>
<evidence type="ECO:0000313" key="2">
    <source>
        <dbReference type="EMBL" id="KAF2207916.1"/>
    </source>
</evidence>
<dbReference type="Proteomes" id="UP000799539">
    <property type="component" value="Unassembled WGS sequence"/>
</dbReference>
<dbReference type="AlphaFoldDB" id="A0A6A6F2G7"/>
<keyword evidence="3" id="KW-1185">Reference proteome</keyword>
<name>A0A6A6F2G7_9PEZI</name>
<proteinExistence type="predicted"/>
<evidence type="ECO:0000256" key="1">
    <source>
        <dbReference type="SAM" id="MobiDB-lite"/>
    </source>
</evidence>